<evidence type="ECO:0000313" key="2">
    <source>
        <dbReference type="Proteomes" id="UP000423525"/>
    </source>
</evidence>
<dbReference type="InterPro" id="IPR016600">
    <property type="entry name" value="UCP012611"/>
</dbReference>
<dbReference type="PIRSF" id="PIRSF012611">
    <property type="entry name" value="UCP012611"/>
    <property type="match status" value="1"/>
</dbReference>
<gene>
    <name evidence="1" type="ORF">FRC0190_02249</name>
</gene>
<dbReference type="RefSeq" id="WP_155874348.1">
    <property type="nucleotide sequence ID" value="NZ_CP168248.1"/>
</dbReference>
<reference evidence="1 2" key="1">
    <citation type="submission" date="2019-11" db="EMBL/GenBank/DDBJ databases">
        <authorList>
            <person name="Brisse S."/>
        </authorList>
    </citation>
    <scope>NUCLEOTIDE SEQUENCE [LARGE SCALE GENOMIC DNA]</scope>
    <source>
        <strain evidence="1">FRC0190</strain>
    </source>
</reference>
<sequence length="341" mass="37962">MTTTRTGSQIFMRSGQWNELWKEKNVPLRFTNPNISFDGSDRAKAEIEVVDSQGKSLATRNMQIIPWQHDIANLHLPERDSLVLMPCATRTVGRRLTARNIGLADTRGNCDISWPGVMIKIYGQQAVTSARSRQKTAMLFSVRRAQVAAMILTYPWLLSEPVRVIARYSGVSVGTVSNALKVFQKAGYLAETMDGHRLVNAELFLSAWARAYPTGLGADLELLRGKAQQLPPYNLEHLGVKASENAVSDHISDGQSASLYLGEETFLPKVIKELRLVKNPAGTITLRRAFWNTIDVKEIPEAIVYADLLNSDDARLWDVAQIIKAIIFKRARGDWLGGQDG</sequence>
<protein>
    <submittedName>
        <fullName evidence="1">DNA-binding protein</fullName>
    </submittedName>
</protein>
<evidence type="ECO:0000313" key="1">
    <source>
        <dbReference type="EMBL" id="VZH86335.1"/>
    </source>
</evidence>
<organism evidence="1 2">
    <name type="scientific">Corynebacterium rouxii</name>
    <dbReference type="NCBI Taxonomy" id="2719119"/>
    <lineage>
        <taxon>Bacteria</taxon>
        <taxon>Bacillati</taxon>
        <taxon>Actinomycetota</taxon>
        <taxon>Actinomycetes</taxon>
        <taxon>Mycobacteriales</taxon>
        <taxon>Corynebacteriaceae</taxon>
        <taxon>Corynebacterium</taxon>
    </lineage>
</organism>
<dbReference type="GO" id="GO:0003677">
    <property type="term" value="F:DNA binding"/>
    <property type="evidence" value="ECO:0007669"/>
    <property type="project" value="UniProtKB-KW"/>
</dbReference>
<name>A0A6I8MIU9_9CORY</name>
<dbReference type="Pfam" id="PF09952">
    <property type="entry name" value="AbiEi_2"/>
    <property type="match status" value="1"/>
</dbReference>
<dbReference type="AlphaFoldDB" id="A0A6I8MIU9"/>
<dbReference type="InterPro" id="IPR019238">
    <property type="entry name" value="AbiEi_2"/>
</dbReference>
<proteinExistence type="predicted"/>
<keyword evidence="1" id="KW-0238">DNA-binding</keyword>
<accession>A0A6I8MIU9</accession>
<dbReference type="EMBL" id="LR738855">
    <property type="protein sequence ID" value="VZH86335.1"/>
    <property type="molecule type" value="Genomic_DNA"/>
</dbReference>
<dbReference type="Proteomes" id="UP000423525">
    <property type="component" value="Chromosome"/>
</dbReference>
<dbReference type="KEGG" id="crf:FRC0190_02249"/>